<evidence type="ECO:0000313" key="3">
    <source>
        <dbReference type="Proteomes" id="UP001589627"/>
    </source>
</evidence>
<dbReference type="RefSeq" id="WP_378208979.1">
    <property type="nucleotide sequence ID" value="NZ_JBHLZP010000264.1"/>
</dbReference>
<accession>A0ABV5YMJ0</accession>
<evidence type="ECO:0000256" key="1">
    <source>
        <dbReference type="SAM" id="MobiDB-lite"/>
    </source>
</evidence>
<dbReference type="InterPro" id="IPR047603">
    <property type="entry name" value="FxsC_N"/>
</dbReference>
<reference evidence="2 3" key="1">
    <citation type="submission" date="2024-09" db="EMBL/GenBank/DDBJ databases">
        <authorList>
            <person name="Sun Q."/>
            <person name="Mori K."/>
        </authorList>
    </citation>
    <scope>NUCLEOTIDE SEQUENCE [LARGE SCALE GENOMIC DNA]</scope>
    <source>
        <strain evidence="2 3">TBRC 0563</strain>
    </source>
</reference>
<dbReference type="InterPro" id="IPR035897">
    <property type="entry name" value="Toll_tir_struct_dom_sf"/>
</dbReference>
<dbReference type="Gene3D" id="3.40.50.10140">
    <property type="entry name" value="Toll/interleukin-1 receptor homology (TIR) domain"/>
    <property type="match status" value="1"/>
</dbReference>
<sequence>MTRSENPEPRGRYFLLSYAHSPPLASQRPGDLDRWVTRFFGDLDQAVSRHRTEGSGLGGGFFDQRIPLGSDWRAALAGALETAEVLVPLYSPAYFSRLQSGREWESFRRRMLRAGVEDPMSRFVPVLWTPVLGEQHREWARDVPLFEAASPAYPDNGLQALLRLKVYEDAYRIVVDRLARRIVAVAENDPVGPSPADDVDRLDSPFQPEAAAARFAVTVAAPTTETLPPGRDPEAYGSGSPQWRPFPEGHELPLAAYATLVAERLDFAVVVTGVEKLGDDQHDKPGIVLIDPWFVATDGGAETLRAYLESLPLWVLPVVVVDRERHDPRITALARETADIVTDASAPRAETARRAARGIESFQEFVALVPFLIVEAERQYLRKGPMQGSATDTPEARPRLSRDPRAVPGREADD</sequence>
<protein>
    <submittedName>
        <fullName evidence="2">TIR-like protein FxsC</fullName>
    </submittedName>
</protein>
<feature type="region of interest" description="Disordered" evidence="1">
    <location>
        <begin position="384"/>
        <end position="414"/>
    </location>
</feature>
<organism evidence="2 3">
    <name type="scientific">Actinoallomurus acaciae</name>
    <dbReference type="NCBI Taxonomy" id="502577"/>
    <lineage>
        <taxon>Bacteria</taxon>
        <taxon>Bacillati</taxon>
        <taxon>Actinomycetota</taxon>
        <taxon>Actinomycetes</taxon>
        <taxon>Streptosporangiales</taxon>
        <taxon>Thermomonosporaceae</taxon>
        <taxon>Actinoallomurus</taxon>
    </lineage>
</organism>
<dbReference type="NCBIfam" id="NF040588">
    <property type="entry name" value="FxsC_Nterm"/>
    <property type="match status" value="1"/>
</dbReference>
<dbReference type="EMBL" id="JBHLZP010000264">
    <property type="protein sequence ID" value="MFB9836274.1"/>
    <property type="molecule type" value="Genomic_DNA"/>
</dbReference>
<gene>
    <name evidence="2" type="ORF">ACFFNX_29295</name>
</gene>
<evidence type="ECO:0000313" key="2">
    <source>
        <dbReference type="EMBL" id="MFB9836274.1"/>
    </source>
</evidence>
<feature type="compositionally biased region" description="Basic and acidic residues" evidence="1">
    <location>
        <begin position="394"/>
        <end position="414"/>
    </location>
</feature>
<dbReference type="NCBIfam" id="TIGR04276">
    <property type="entry name" value="FxsC_Cterm"/>
    <property type="match status" value="1"/>
</dbReference>
<name>A0ABV5YMJ0_9ACTN</name>
<comment type="caution">
    <text evidence="2">The sequence shown here is derived from an EMBL/GenBank/DDBJ whole genome shotgun (WGS) entry which is preliminary data.</text>
</comment>
<dbReference type="Proteomes" id="UP001589627">
    <property type="component" value="Unassembled WGS sequence"/>
</dbReference>
<proteinExistence type="predicted"/>
<dbReference type="InterPro" id="IPR026367">
    <property type="entry name" value="FxsC_C"/>
</dbReference>
<keyword evidence="3" id="KW-1185">Reference proteome</keyword>